<dbReference type="EnsemblMetazoa" id="CLYHEMT003568.1">
    <property type="protein sequence ID" value="CLYHEMP003568.1"/>
    <property type="gene ID" value="CLYHEMG003568"/>
</dbReference>
<proteinExistence type="predicted"/>
<organism evidence="3 4">
    <name type="scientific">Clytia hemisphaerica</name>
    <dbReference type="NCBI Taxonomy" id="252671"/>
    <lineage>
        <taxon>Eukaryota</taxon>
        <taxon>Metazoa</taxon>
        <taxon>Cnidaria</taxon>
        <taxon>Hydrozoa</taxon>
        <taxon>Hydroidolina</taxon>
        <taxon>Leptothecata</taxon>
        <taxon>Obeliida</taxon>
        <taxon>Clytiidae</taxon>
        <taxon>Clytia</taxon>
    </lineage>
</organism>
<dbReference type="Proteomes" id="UP000594262">
    <property type="component" value="Unplaced"/>
</dbReference>
<dbReference type="InterPro" id="IPR046700">
    <property type="entry name" value="DUF6570"/>
</dbReference>
<feature type="region of interest" description="Disordered" evidence="1">
    <location>
        <begin position="40"/>
        <end position="68"/>
    </location>
</feature>
<dbReference type="Pfam" id="PF20209">
    <property type="entry name" value="DUF6570"/>
    <property type="match status" value="1"/>
</dbReference>
<reference evidence="3" key="1">
    <citation type="submission" date="2021-01" db="UniProtKB">
        <authorList>
            <consortium name="EnsemblMetazoa"/>
        </authorList>
    </citation>
    <scope>IDENTIFICATION</scope>
</reference>
<keyword evidence="4" id="KW-1185">Reference proteome</keyword>
<dbReference type="OrthoDB" id="5984588at2759"/>
<accession>A0A7M5WQX0</accession>
<evidence type="ECO:0000256" key="1">
    <source>
        <dbReference type="SAM" id="MobiDB-lite"/>
    </source>
</evidence>
<dbReference type="AlphaFoldDB" id="A0A7M5WQX0"/>
<sequence length="308" mass="36585">MGNESAHFEIQFVQICSLREELKNILQQDFSAFLRNCTRKRKNNSGDENHSTKRQKTRKETNKTYYQKNQEVVIENNKIYRSQNKEKINKNNKNYRSQNKEKIHERDKNYRSQNKEKVNEQDKVYYKKNKKVHKDNLVSKFLKLVNEGPFYVCVCCNRCLYRQTVIKYSADKYDMPKENYYSEVVSFDGQLYICKTCHNKLKKGDLPCQSVKNKLSLDELPEEFHTLRRLEKILISRRILFKKIAIMPKGQFPKLKGSICNVPINVENVANTLPRSTSDNGLLIVKLKRKLEYRGHVVFEPIRPDFIQ</sequence>
<feature type="compositionally biased region" description="Basic and acidic residues" evidence="1">
    <location>
        <begin position="98"/>
        <end position="118"/>
    </location>
</feature>
<evidence type="ECO:0000259" key="2">
    <source>
        <dbReference type="Pfam" id="PF20209"/>
    </source>
</evidence>
<evidence type="ECO:0000313" key="3">
    <source>
        <dbReference type="EnsemblMetazoa" id="CLYHEMP003568.1"/>
    </source>
</evidence>
<name>A0A7M5WQX0_9CNID</name>
<evidence type="ECO:0000313" key="4">
    <source>
        <dbReference type="Proteomes" id="UP000594262"/>
    </source>
</evidence>
<feature type="domain" description="DUF6570" evidence="2">
    <location>
        <begin position="203"/>
        <end position="283"/>
    </location>
</feature>
<feature type="region of interest" description="Disordered" evidence="1">
    <location>
        <begin position="82"/>
        <end position="118"/>
    </location>
</feature>
<protein>
    <recommendedName>
        <fullName evidence="2">DUF6570 domain-containing protein</fullName>
    </recommendedName>
</protein>